<dbReference type="KEGG" id="pmf:P9303_30181"/>
<sequence>MMFFRSRLWLLAISFGAGLGLVPSSAPALERLVFDLPVLESQIEFELGASQSAGDLIDANPDFVELDRATDGAFVRLLNQVFNAPLPAQIEKVVEKSVGQPLLEQALIAVSKLVQVEGLPKDTSGRMLLEALSRASKSGQPTVLGLLRQIPGQAASINLSKLASYVSRLQRNQLAANLLVEKEASVQIKPGLRMPLSGLWLSQQVDFQASHRSKPIRVVVIQPKSRSNGRLVVISHGLWESPRDLQGWAEYLSANGYTVLLPEHQGSDADQQKAMLAGDQPPPGPQELRLRAMDVTAMLSAVESGGLLSRLSLNTDEVAVVGHSWGATTAIQLAGARSTDVKLSARCHNQDDPERNISWILQCSWLSKINESSFEDSRVKAVVAVSPPLRLLFDPSRTSVLTAKVLLVSGTRDWVVPPVPEALMPMRDSGALEFGHRLVLAQDGGHFNLMAPANQPQPAILAPLILAWINEQLANPGVVTFSGGGWGDAVHPLVDVTDAALNLYR</sequence>
<dbReference type="STRING" id="59922.P9303_30181"/>
<dbReference type="Gene3D" id="3.40.50.1820">
    <property type="entry name" value="alpha/beta hydrolase"/>
    <property type="match status" value="1"/>
</dbReference>
<proteinExistence type="predicted"/>
<dbReference type="InterPro" id="IPR029058">
    <property type="entry name" value="AB_hydrolase_fold"/>
</dbReference>
<dbReference type="Proteomes" id="UP000002274">
    <property type="component" value="Chromosome"/>
</dbReference>
<dbReference type="AlphaFoldDB" id="A2CE38"/>
<feature type="domain" description="AB hydrolase-1" evidence="1">
    <location>
        <begin position="232"/>
        <end position="452"/>
    </location>
</feature>
<dbReference type="BioCyc" id="PMAR59922:G1G80-2651-MONOMER"/>
<name>A2CE38_PROM3</name>
<accession>A2CE38</accession>
<gene>
    <name evidence="2" type="ordered locus">P9303_30181</name>
</gene>
<dbReference type="HOGENOM" id="CLU_574818_0_0_3"/>
<protein>
    <submittedName>
        <fullName evidence="2">Esterase/lipase/thioesterase family active site</fullName>
    </submittedName>
</protein>
<dbReference type="InterPro" id="IPR000073">
    <property type="entry name" value="AB_hydrolase_1"/>
</dbReference>
<evidence type="ECO:0000313" key="3">
    <source>
        <dbReference type="Proteomes" id="UP000002274"/>
    </source>
</evidence>
<dbReference type="ESTHER" id="prom3-a2ce38">
    <property type="family name" value="AlphaBeta_hydrolase"/>
</dbReference>
<organism evidence="2 3">
    <name type="scientific">Prochlorococcus marinus (strain MIT 9303)</name>
    <dbReference type="NCBI Taxonomy" id="59922"/>
    <lineage>
        <taxon>Bacteria</taxon>
        <taxon>Bacillati</taxon>
        <taxon>Cyanobacteriota</taxon>
        <taxon>Cyanophyceae</taxon>
        <taxon>Synechococcales</taxon>
        <taxon>Prochlorococcaceae</taxon>
        <taxon>Prochlorococcus</taxon>
    </lineage>
</organism>
<dbReference type="Pfam" id="PF12697">
    <property type="entry name" value="Abhydrolase_6"/>
    <property type="match status" value="1"/>
</dbReference>
<reference evidence="2 3" key="1">
    <citation type="journal article" date="2007" name="PLoS Genet.">
        <title>Patterns and implications of gene gain and loss in the evolution of Prochlorococcus.</title>
        <authorList>
            <person name="Kettler G.C."/>
            <person name="Martiny A.C."/>
            <person name="Huang K."/>
            <person name="Zucker J."/>
            <person name="Coleman M.L."/>
            <person name="Rodrigue S."/>
            <person name="Chen F."/>
            <person name="Lapidus A."/>
            <person name="Ferriera S."/>
            <person name="Johnson J."/>
            <person name="Steglich C."/>
            <person name="Church G.M."/>
            <person name="Richardson P."/>
            <person name="Chisholm S.W."/>
        </authorList>
    </citation>
    <scope>NUCLEOTIDE SEQUENCE [LARGE SCALE GENOMIC DNA]</scope>
    <source>
        <strain evidence="2 3">MIT 9303</strain>
    </source>
</reference>
<dbReference type="EMBL" id="CP000554">
    <property type="protein sequence ID" value="ABM79748.1"/>
    <property type="molecule type" value="Genomic_DNA"/>
</dbReference>
<dbReference type="RefSeq" id="WP_011827586.1">
    <property type="nucleotide sequence ID" value="NC_008820.1"/>
</dbReference>
<dbReference type="SUPFAM" id="SSF53474">
    <property type="entry name" value="alpha/beta-Hydrolases"/>
    <property type="match status" value="1"/>
</dbReference>
<evidence type="ECO:0000259" key="1">
    <source>
        <dbReference type="Pfam" id="PF12697"/>
    </source>
</evidence>
<evidence type="ECO:0000313" key="2">
    <source>
        <dbReference type="EMBL" id="ABM79748.1"/>
    </source>
</evidence>